<dbReference type="RefSeq" id="XP_007697003.1">
    <property type="nucleotide sequence ID" value="XM_007698813.1"/>
</dbReference>
<dbReference type="GeneID" id="19138138"/>
<keyword evidence="2" id="KW-0812">Transmembrane</keyword>
<evidence type="ECO:0000313" key="4">
    <source>
        <dbReference type="Proteomes" id="UP000016934"/>
    </source>
</evidence>
<dbReference type="KEGG" id="bsc:COCSADRAFT_352203"/>
<dbReference type="Proteomes" id="UP000016934">
    <property type="component" value="Unassembled WGS sequence"/>
</dbReference>
<protein>
    <submittedName>
        <fullName evidence="3">Uncharacterized protein</fullName>
    </submittedName>
</protein>
<feature type="region of interest" description="Disordered" evidence="1">
    <location>
        <begin position="101"/>
        <end position="129"/>
    </location>
</feature>
<sequence>MSPMPPDMLAYHINQNILPRPPSSRTPLQPVQINTSQTKETTTYLSPVHLRTSHTTGRNHFPIPQIQGVVPGFRRAHHSAQSSHSLSFPTPTTRDILQTINSTNSLPIPETTTQPPDLPKTQSSSYPRPSPPNFLHPFSIVPYTTLLSTTNYITATENAMSDSPHISLATILPLGLKLVFLGTLCAAALGFAWTVMVCCVVCFPQRREAELSVEEGAWRSSEVRRSSNNRTQHSIKPQPEKEGMRDVANNPFADLANTNGDSDRSGAVSSGLDIPATPRYRRQNNASLVSPRDPFLDPPVEEEEGGVRVERTEREWERARAEFFGEGIAGDEIEMRDLSGVQVEPVRKRNSGRSRIAAVVKRGFEMLDEGVGMVDGVVDDVVAAVARWTDDEG</sequence>
<dbReference type="EMBL" id="KB445639">
    <property type="protein sequence ID" value="EMD67320.1"/>
    <property type="molecule type" value="Genomic_DNA"/>
</dbReference>
<reference evidence="3 4" key="1">
    <citation type="journal article" date="2012" name="PLoS Pathog.">
        <title>Diverse lifestyles and strategies of plant pathogenesis encoded in the genomes of eighteen Dothideomycetes fungi.</title>
        <authorList>
            <person name="Ohm R.A."/>
            <person name="Feau N."/>
            <person name="Henrissat B."/>
            <person name="Schoch C.L."/>
            <person name="Horwitz B.A."/>
            <person name="Barry K.W."/>
            <person name="Condon B.J."/>
            <person name="Copeland A.C."/>
            <person name="Dhillon B."/>
            <person name="Glaser F."/>
            <person name="Hesse C.N."/>
            <person name="Kosti I."/>
            <person name="LaButti K."/>
            <person name="Lindquist E.A."/>
            <person name="Lucas S."/>
            <person name="Salamov A.A."/>
            <person name="Bradshaw R.E."/>
            <person name="Ciuffetti L."/>
            <person name="Hamelin R.C."/>
            <person name="Kema G.H.J."/>
            <person name="Lawrence C."/>
            <person name="Scott J.A."/>
            <person name="Spatafora J.W."/>
            <person name="Turgeon B.G."/>
            <person name="de Wit P.J.G.M."/>
            <person name="Zhong S."/>
            <person name="Goodwin S.B."/>
            <person name="Grigoriev I.V."/>
        </authorList>
    </citation>
    <scope>NUCLEOTIDE SEQUENCE [LARGE SCALE GENOMIC DNA]</scope>
    <source>
        <strain evidence="4">ND90Pr / ATCC 201652</strain>
    </source>
</reference>
<evidence type="ECO:0000256" key="2">
    <source>
        <dbReference type="SAM" id="Phobius"/>
    </source>
</evidence>
<gene>
    <name evidence="3" type="ORF">COCSADRAFT_352203</name>
</gene>
<keyword evidence="4" id="KW-1185">Reference proteome</keyword>
<feature type="region of interest" description="Disordered" evidence="1">
    <location>
        <begin position="213"/>
        <end position="305"/>
    </location>
</feature>
<dbReference type="OMA" id="RTWRAKK"/>
<feature type="compositionally biased region" description="Polar residues" evidence="1">
    <location>
        <begin position="25"/>
        <end position="45"/>
    </location>
</feature>
<feature type="compositionally biased region" description="Polar residues" evidence="1">
    <location>
        <begin position="101"/>
        <end position="127"/>
    </location>
</feature>
<evidence type="ECO:0000256" key="1">
    <source>
        <dbReference type="SAM" id="MobiDB-lite"/>
    </source>
</evidence>
<keyword evidence="2" id="KW-1133">Transmembrane helix</keyword>
<dbReference type="OrthoDB" id="3695549at2759"/>
<dbReference type="HOGENOM" id="CLU_054809_0_0_1"/>
<feature type="transmembrane region" description="Helical" evidence="2">
    <location>
        <begin position="178"/>
        <end position="203"/>
    </location>
</feature>
<proteinExistence type="predicted"/>
<keyword evidence="2" id="KW-0472">Membrane</keyword>
<accession>M2SYB3</accession>
<feature type="region of interest" description="Disordered" evidence="1">
    <location>
        <begin position="17"/>
        <end position="46"/>
    </location>
</feature>
<name>M2SYB3_COCSN</name>
<organism evidence="3 4">
    <name type="scientific">Cochliobolus sativus (strain ND90Pr / ATCC 201652)</name>
    <name type="common">Common root rot and spot blotch fungus</name>
    <name type="synonym">Bipolaris sorokiniana</name>
    <dbReference type="NCBI Taxonomy" id="665912"/>
    <lineage>
        <taxon>Eukaryota</taxon>
        <taxon>Fungi</taxon>
        <taxon>Dikarya</taxon>
        <taxon>Ascomycota</taxon>
        <taxon>Pezizomycotina</taxon>
        <taxon>Dothideomycetes</taxon>
        <taxon>Pleosporomycetidae</taxon>
        <taxon>Pleosporales</taxon>
        <taxon>Pleosporineae</taxon>
        <taxon>Pleosporaceae</taxon>
        <taxon>Bipolaris</taxon>
    </lineage>
</organism>
<evidence type="ECO:0000313" key="3">
    <source>
        <dbReference type="EMBL" id="EMD67320.1"/>
    </source>
</evidence>
<reference evidence="4" key="2">
    <citation type="journal article" date="2013" name="PLoS Genet.">
        <title>Comparative genome structure, secondary metabolite, and effector coding capacity across Cochliobolus pathogens.</title>
        <authorList>
            <person name="Condon B.J."/>
            <person name="Leng Y."/>
            <person name="Wu D."/>
            <person name="Bushley K.E."/>
            <person name="Ohm R.A."/>
            <person name="Otillar R."/>
            <person name="Martin J."/>
            <person name="Schackwitz W."/>
            <person name="Grimwood J."/>
            <person name="MohdZainudin N."/>
            <person name="Xue C."/>
            <person name="Wang R."/>
            <person name="Manning V.A."/>
            <person name="Dhillon B."/>
            <person name="Tu Z.J."/>
            <person name="Steffenson B.J."/>
            <person name="Salamov A."/>
            <person name="Sun H."/>
            <person name="Lowry S."/>
            <person name="LaButti K."/>
            <person name="Han J."/>
            <person name="Copeland A."/>
            <person name="Lindquist E."/>
            <person name="Barry K."/>
            <person name="Schmutz J."/>
            <person name="Baker S.E."/>
            <person name="Ciuffetti L.M."/>
            <person name="Grigoriev I.V."/>
            <person name="Zhong S."/>
            <person name="Turgeon B.G."/>
        </authorList>
    </citation>
    <scope>NUCLEOTIDE SEQUENCE [LARGE SCALE GENOMIC DNA]</scope>
    <source>
        <strain evidence="4">ND90Pr / ATCC 201652</strain>
    </source>
</reference>
<dbReference type="AlphaFoldDB" id="M2SYB3"/>